<dbReference type="InterPro" id="IPR013320">
    <property type="entry name" value="ConA-like_dom_sf"/>
</dbReference>
<dbReference type="Proteomes" id="UP000694727">
    <property type="component" value="Unplaced"/>
</dbReference>
<dbReference type="InterPro" id="IPR013783">
    <property type="entry name" value="Ig-like_fold"/>
</dbReference>
<evidence type="ECO:0000256" key="2">
    <source>
        <dbReference type="SAM" id="Coils"/>
    </source>
</evidence>
<dbReference type="InterPro" id="IPR050617">
    <property type="entry name" value="E3_ligase_FN3/SPRY"/>
</dbReference>
<feature type="domain" description="Fibronectin type-III" evidence="5">
    <location>
        <begin position="164"/>
        <end position="268"/>
    </location>
</feature>
<dbReference type="Gene3D" id="2.60.120.920">
    <property type="match status" value="1"/>
</dbReference>
<dbReference type="InterPro" id="IPR003879">
    <property type="entry name" value="Butyrophylin_SPRY"/>
</dbReference>
<dbReference type="InterPro" id="IPR003877">
    <property type="entry name" value="SPRY_dom"/>
</dbReference>
<dbReference type="PANTHER" id="PTHR24099:SF8">
    <property type="entry name" value="FSD1-LIKE PROTEIN"/>
    <property type="match status" value="1"/>
</dbReference>
<dbReference type="SMART" id="SM00060">
    <property type="entry name" value="FN3"/>
    <property type="match status" value="1"/>
</dbReference>
<name>A0A8D0Z2F9_PIG</name>
<evidence type="ECO:0000259" key="6">
    <source>
        <dbReference type="PROSITE" id="PS51262"/>
    </source>
</evidence>
<dbReference type="SUPFAM" id="SSF49899">
    <property type="entry name" value="Concanavalin A-like lectins/glucanases"/>
    <property type="match status" value="1"/>
</dbReference>
<feature type="domain" description="COS" evidence="6">
    <location>
        <begin position="105"/>
        <end position="162"/>
    </location>
</feature>
<dbReference type="CDD" id="cd12901">
    <property type="entry name" value="SPRY_PRY_FSD1"/>
    <property type="match status" value="1"/>
</dbReference>
<dbReference type="Ensembl" id="ENSSSCT00055061304.1">
    <property type="protein sequence ID" value="ENSSSCP00055049170.1"/>
    <property type="gene ID" value="ENSSSCG00055030717.1"/>
</dbReference>
<dbReference type="Ensembl" id="ENSSSCT00035027619.1">
    <property type="protein sequence ID" value="ENSSSCP00035010584.1"/>
    <property type="gene ID" value="ENSSSCG00035021143.1"/>
</dbReference>
<dbReference type="Pfam" id="PF00041">
    <property type="entry name" value="fn3"/>
    <property type="match status" value="1"/>
</dbReference>
<evidence type="ECO:0000313" key="7">
    <source>
        <dbReference type="Ensembl" id="ENSSSCP00035010584.1"/>
    </source>
</evidence>
<evidence type="ECO:0000313" key="8">
    <source>
        <dbReference type="Ensembl" id="ENSSSCP00055049170.1"/>
    </source>
</evidence>
<dbReference type="AlphaFoldDB" id="A0A8D0Z2F9"/>
<dbReference type="InterPro" id="IPR045587">
    <property type="entry name" value="FKTN_N"/>
</dbReference>
<dbReference type="InterPro" id="IPR003961">
    <property type="entry name" value="FN3_dom"/>
</dbReference>
<dbReference type="Pfam" id="PF19737">
    <property type="entry name" value="FKTN_N"/>
    <property type="match status" value="1"/>
</dbReference>
<dbReference type="Gene3D" id="2.60.40.10">
    <property type="entry name" value="Immunoglobulins"/>
    <property type="match status" value="1"/>
</dbReference>
<dbReference type="Proteomes" id="UP000694728">
    <property type="component" value="Unplaced"/>
</dbReference>
<dbReference type="PRINTS" id="PR01407">
    <property type="entry name" value="BUTYPHLNCDUF"/>
</dbReference>
<proteinExistence type="predicted"/>
<dbReference type="PROSITE" id="PS51262">
    <property type="entry name" value="COS"/>
    <property type="match status" value="1"/>
</dbReference>
<dbReference type="Proteomes" id="UP000694724">
    <property type="component" value="Unplaced"/>
</dbReference>
<dbReference type="InterPro" id="IPR017903">
    <property type="entry name" value="COS_domain"/>
</dbReference>
<evidence type="ECO:0000259" key="5">
    <source>
        <dbReference type="PROSITE" id="PS50853"/>
    </source>
</evidence>
<dbReference type="SMART" id="SM00449">
    <property type="entry name" value="SPRY"/>
    <property type="match status" value="1"/>
</dbReference>
<feature type="domain" description="B30.2/SPRY" evidence="4">
    <location>
        <begin position="268"/>
        <end position="472"/>
    </location>
</feature>
<dbReference type="InterPro" id="IPR035742">
    <property type="entry name" value="SPRY/PRY_FSD1"/>
</dbReference>
<dbReference type="PANTHER" id="PTHR24099">
    <property type="entry name" value="E3 UBIQUITIN-PROTEIN LIGASE TRIM36-RELATED"/>
    <property type="match status" value="1"/>
</dbReference>
<feature type="region of interest" description="Disordered" evidence="3">
    <location>
        <begin position="290"/>
        <end position="333"/>
    </location>
</feature>
<dbReference type="Proteomes" id="UP000694720">
    <property type="component" value="Unplaced"/>
</dbReference>
<evidence type="ECO:0000259" key="4">
    <source>
        <dbReference type="PROSITE" id="PS50188"/>
    </source>
</evidence>
<dbReference type="PROSITE" id="PS50188">
    <property type="entry name" value="B302_SPRY"/>
    <property type="match status" value="1"/>
</dbReference>
<feature type="compositionally biased region" description="Basic and acidic residues" evidence="3">
    <location>
        <begin position="298"/>
        <end position="309"/>
    </location>
</feature>
<keyword evidence="1 2" id="KW-0175">Coiled coil</keyword>
<dbReference type="PROSITE" id="PS50853">
    <property type="entry name" value="FN3"/>
    <property type="match status" value="1"/>
</dbReference>
<evidence type="ECO:0000313" key="9">
    <source>
        <dbReference type="Proteomes" id="UP000694720"/>
    </source>
</evidence>
<dbReference type="Ensembl" id="ENSSSCT00025006625.1">
    <property type="protein sequence ID" value="ENSSSCP00025002733.1"/>
    <property type="gene ID" value="ENSSSCG00025004889.1"/>
</dbReference>
<accession>A0A8D0Z2F9</accession>
<gene>
    <name evidence="7" type="primary">FSD1L</name>
</gene>
<dbReference type="SUPFAM" id="SSF49265">
    <property type="entry name" value="Fibronectin type III"/>
    <property type="match status" value="1"/>
</dbReference>
<reference evidence="7" key="1">
    <citation type="submission" date="2025-05" db="UniProtKB">
        <authorList>
            <consortium name="Ensembl"/>
        </authorList>
    </citation>
    <scope>IDENTIFICATION</scope>
</reference>
<dbReference type="InterPro" id="IPR001870">
    <property type="entry name" value="B30.2/SPRY"/>
</dbReference>
<dbReference type="CDD" id="cd00063">
    <property type="entry name" value="FN3"/>
    <property type="match status" value="1"/>
</dbReference>
<dbReference type="InterPro" id="IPR003649">
    <property type="entry name" value="Bbox_C"/>
</dbReference>
<evidence type="ECO:0000256" key="1">
    <source>
        <dbReference type="ARBA" id="ARBA00023054"/>
    </source>
</evidence>
<organism evidence="7 9">
    <name type="scientific">Sus scrofa</name>
    <name type="common">Pig</name>
    <dbReference type="NCBI Taxonomy" id="9823"/>
    <lineage>
        <taxon>Eukaryota</taxon>
        <taxon>Metazoa</taxon>
        <taxon>Chordata</taxon>
        <taxon>Craniata</taxon>
        <taxon>Vertebrata</taxon>
        <taxon>Euteleostomi</taxon>
        <taxon>Mammalia</taxon>
        <taxon>Eutheria</taxon>
        <taxon>Laurasiatheria</taxon>
        <taxon>Artiodactyla</taxon>
        <taxon>Suina</taxon>
        <taxon>Suidae</taxon>
        <taxon>Sus</taxon>
    </lineage>
</organism>
<evidence type="ECO:0000256" key="3">
    <source>
        <dbReference type="SAM" id="MobiDB-lite"/>
    </source>
</evidence>
<dbReference type="InterPro" id="IPR043136">
    <property type="entry name" value="B30.2/SPRY_sf"/>
</dbReference>
<dbReference type="Gene3D" id="1.20.5.170">
    <property type="match status" value="1"/>
</dbReference>
<dbReference type="Ensembl" id="ENSSSCT00045047970.1">
    <property type="protein sequence ID" value="ENSSSCP00045033341.1"/>
    <property type="gene ID" value="ENSSSCG00045027102.1"/>
</dbReference>
<sequence length="985" mass="112841">MDSQKEALQRIITTLANKNDEIQNFIDTLNQTLKGVQENSSNILSELDEEFDSLYSILDEVKESMVNTIKQEQARKSQELQSQLSQCNNALENSEELLEFATRSLDIKEPEEFSKAARQIKDRVTMASAFRLSLKPKVSDNMTHLMVDFSQERQILQTLKFLPVPKAPEIDPVECLVADNTVTVAWKMPEEDNKIDHFILEYRKTNFDGLPRVKDERCWEIIDNIKGTEYTLSGLKFDSKYMNFRVRACNKAVAGEYSDPVTLETKALNFSLDNSSSHLNLRVEDTCVEWDPTGGKGQESKIKGKENKGRSGTPSPKRTSIGSRPPAVRGSRDRFTGESYTVLGDTAIESGQHYWEVKAQKDCKSYSVGVAYKTLGKFDQLGKTNTSWCIHVNNWLQNTFAAKHNNKVKALDVTVPEKIGVFCDFDGGQLSFYDANSKQLLYSFKTKFTQPVLPGFMVWCGGLSLNTGMQVPSAVRTLQKSENGMTGSASSLNNITQKQESLLTQKDETNRVAFKRQPNEHCRLMSRINKNVILALLTLTSSAFLLFQLYYYKHYLSAKNGASLSKHKGSRVGFDGTQWRAVKKFIMLTSSQNVPVFLIDPLILELIDKSFEQVKNVSHGSTSECKFFCVPRDFTAFALQYHLWKNEEGWFRIAENMGFQCLKIESKDPRLDGIDSLSGTEIPLHYICKLASHAIHLVVFYERSGNYLWHGHLRLKGHIDKKFVPFRKLQFGRYPGAFDRPELQQITVDGLEVLIPKNPMHFLEEVPHSKFIECRYKEARAFFQQYLDDNTVEAMAFRKSAKELLQLAAKTLRKLGVRFWLSSGTCLGWYRQCNIISYSKDVDLGIFIKDYKSDIISAFQDAGLPLKHKFGKVEDSLELSFQGKDDVKLDIFFFYEETDHMWNGGTQAKTGKKFKYLFPKFTLCWTEFVDMKVHVPCETIEYIEANYGKTWKIPVKTWDWKRSPPNVRPNGVWPISEWDEVIQLY</sequence>
<dbReference type="SMART" id="SM00502">
    <property type="entry name" value="BBC"/>
    <property type="match status" value="1"/>
</dbReference>
<dbReference type="InterPro" id="IPR036116">
    <property type="entry name" value="FN3_sf"/>
</dbReference>
<feature type="coiled-coil region" evidence="2">
    <location>
        <begin position="70"/>
        <end position="104"/>
    </location>
</feature>
<dbReference type="Pfam" id="PF00622">
    <property type="entry name" value="SPRY"/>
    <property type="match status" value="1"/>
</dbReference>
<protein>
    <submittedName>
        <fullName evidence="7">Fibronectin type III and SPRY domain containing 1 like</fullName>
    </submittedName>
    <submittedName>
        <fullName evidence="8">Fukutin</fullName>
    </submittedName>
</protein>
<feature type="compositionally biased region" description="Polar residues" evidence="3">
    <location>
        <begin position="310"/>
        <end position="322"/>
    </location>
</feature>